<evidence type="ECO:0000256" key="8">
    <source>
        <dbReference type="ARBA" id="ARBA00023170"/>
    </source>
</evidence>
<keyword evidence="9 10" id="KW-0998">Cell outer membrane</keyword>
<dbReference type="GO" id="GO:0015344">
    <property type="term" value="F:siderophore uptake transmembrane transporter activity"/>
    <property type="evidence" value="ECO:0007669"/>
    <property type="project" value="TreeGrafter"/>
</dbReference>
<evidence type="ECO:0000256" key="6">
    <source>
        <dbReference type="ARBA" id="ARBA00023077"/>
    </source>
</evidence>
<evidence type="ECO:0000313" key="15">
    <source>
        <dbReference type="Proteomes" id="UP000239590"/>
    </source>
</evidence>
<sequence>MGKVTDEQGEGVEAASLVIKGTTYGVASDQQGIYRFKELKAGTYQIRVSRVGMSSQELALYVKENETTTLNIQLRSENKDFQEVVVTGQFEPQSLRQSVFQVRTIELERIQARAATSLVGVLNTELGIRFSNDPALGTSDIQLMGMAGRNVKILLDGVPMLDRGDTRESLNQIDINTIARIEIVEGPMSVSYGSDALAGVINIITKKPGAERLSVMARVQEESVGEEYAPFTGKGSHIESANLTWQKKGWFVSAGGTRNDFGGWQGYSATRTQDWHGKAQGLGNGIVGYTGKTFNIRYRLDGLHEKINALGAVNTNTNRALDQNFITRRLMHQGQAEWKANDRFSLNAVAAYTDYSRRTQSTVIDLNTGRRTLSTDQGQQDLSRFENVMFRTTAQYKLSSAVSLQPGLELNRDHASGARISGTPSITDMALYVSSEIRPVSGLVLRPGLRFIRNSAYDAPPVIPSLNTKFSLTKKLDVRLAYARGFRSPALRELYFSFFDASHSIAGNPNLKAEYSNSFNGSLSWLALQEKTVYLSSTLTGFYNDFHDLIGYGNDPTDPKIMRTVNIDRFKTTGLTLNNVLQWKDLKTNFGYSYIGRFNQLSSSRDLPEFVWSSEINANVIYTVKPSRTQINLFYKYAGKRTSYQTTADLQTQLAETADYHWLDLSLSQPVFKVLTLQGGVKNLLNVTRLNNTATESGSAHSTNGPIPMSYGRSYFLGLTFNWSQH</sequence>
<dbReference type="InterPro" id="IPR036942">
    <property type="entry name" value="Beta-barrel_TonB_sf"/>
</dbReference>
<organism evidence="14 15">
    <name type="scientific">Siphonobacter curvatus</name>
    <dbReference type="NCBI Taxonomy" id="2094562"/>
    <lineage>
        <taxon>Bacteria</taxon>
        <taxon>Pseudomonadati</taxon>
        <taxon>Bacteroidota</taxon>
        <taxon>Cytophagia</taxon>
        <taxon>Cytophagales</taxon>
        <taxon>Cytophagaceae</taxon>
        <taxon>Siphonobacter</taxon>
    </lineage>
</organism>
<dbReference type="InterPro" id="IPR000531">
    <property type="entry name" value="Beta-barrel_TonB"/>
</dbReference>
<evidence type="ECO:0000256" key="7">
    <source>
        <dbReference type="ARBA" id="ARBA00023136"/>
    </source>
</evidence>
<dbReference type="InterPro" id="IPR012910">
    <property type="entry name" value="Plug_dom"/>
</dbReference>
<keyword evidence="8 14" id="KW-0675">Receptor</keyword>
<dbReference type="PANTHER" id="PTHR30069:SF29">
    <property type="entry name" value="HEMOGLOBIN AND HEMOGLOBIN-HAPTOGLOBIN-BINDING PROTEIN 1-RELATED"/>
    <property type="match status" value="1"/>
</dbReference>
<evidence type="ECO:0000256" key="3">
    <source>
        <dbReference type="ARBA" id="ARBA00022452"/>
    </source>
</evidence>
<gene>
    <name evidence="14" type="ORF">C5O19_12965</name>
</gene>
<keyword evidence="15" id="KW-1185">Reference proteome</keyword>
<evidence type="ECO:0000256" key="5">
    <source>
        <dbReference type="ARBA" id="ARBA00022729"/>
    </source>
</evidence>
<dbReference type="GO" id="GO:0044718">
    <property type="term" value="P:siderophore transmembrane transport"/>
    <property type="evidence" value="ECO:0007669"/>
    <property type="project" value="TreeGrafter"/>
</dbReference>
<dbReference type="Gene3D" id="2.170.130.10">
    <property type="entry name" value="TonB-dependent receptor, plug domain"/>
    <property type="match status" value="1"/>
</dbReference>
<keyword evidence="4 10" id="KW-0812">Transmembrane</keyword>
<protein>
    <submittedName>
        <fullName evidence="14">TonB-dependent receptor</fullName>
    </submittedName>
</protein>
<dbReference type="Pfam" id="PF13715">
    <property type="entry name" value="CarbopepD_reg_2"/>
    <property type="match status" value="1"/>
</dbReference>
<feature type="domain" description="TonB-dependent receptor-like beta-barrel" evidence="12">
    <location>
        <begin position="256"/>
        <end position="684"/>
    </location>
</feature>
<dbReference type="InterPro" id="IPR039426">
    <property type="entry name" value="TonB-dep_rcpt-like"/>
</dbReference>
<dbReference type="InterPro" id="IPR008969">
    <property type="entry name" value="CarboxyPept-like_regulatory"/>
</dbReference>
<proteinExistence type="inferred from homology"/>
<evidence type="ECO:0000256" key="2">
    <source>
        <dbReference type="ARBA" id="ARBA00022448"/>
    </source>
</evidence>
<evidence type="ECO:0000259" key="12">
    <source>
        <dbReference type="Pfam" id="PF00593"/>
    </source>
</evidence>
<comment type="caution">
    <text evidence="14">The sequence shown here is derived from an EMBL/GenBank/DDBJ whole genome shotgun (WGS) entry which is preliminary data.</text>
</comment>
<evidence type="ECO:0000259" key="13">
    <source>
        <dbReference type="Pfam" id="PF07715"/>
    </source>
</evidence>
<dbReference type="SUPFAM" id="SSF56935">
    <property type="entry name" value="Porins"/>
    <property type="match status" value="1"/>
</dbReference>
<evidence type="ECO:0000256" key="11">
    <source>
        <dbReference type="RuleBase" id="RU003357"/>
    </source>
</evidence>
<dbReference type="Proteomes" id="UP000239590">
    <property type="component" value="Unassembled WGS sequence"/>
</dbReference>
<dbReference type="GO" id="GO:0009279">
    <property type="term" value="C:cell outer membrane"/>
    <property type="evidence" value="ECO:0007669"/>
    <property type="project" value="UniProtKB-SubCell"/>
</dbReference>
<name>A0A2S7ITQ8_9BACT</name>
<accession>A0A2S7ITQ8</accession>
<evidence type="ECO:0000256" key="1">
    <source>
        <dbReference type="ARBA" id="ARBA00004571"/>
    </source>
</evidence>
<dbReference type="PROSITE" id="PS52016">
    <property type="entry name" value="TONB_DEPENDENT_REC_3"/>
    <property type="match status" value="1"/>
</dbReference>
<feature type="domain" description="TonB-dependent receptor plug" evidence="13">
    <location>
        <begin position="96"/>
        <end position="200"/>
    </location>
</feature>
<dbReference type="SUPFAM" id="SSF49464">
    <property type="entry name" value="Carboxypeptidase regulatory domain-like"/>
    <property type="match status" value="1"/>
</dbReference>
<keyword evidence="6 11" id="KW-0798">TonB box</keyword>
<dbReference type="PANTHER" id="PTHR30069">
    <property type="entry name" value="TONB-DEPENDENT OUTER MEMBRANE RECEPTOR"/>
    <property type="match status" value="1"/>
</dbReference>
<comment type="similarity">
    <text evidence="10 11">Belongs to the TonB-dependent receptor family.</text>
</comment>
<dbReference type="Gene3D" id="2.40.170.20">
    <property type="entry name" value="TonB-dependent receptor, beta-barrel domain"/>
    <property type="match status" value="1"/>
</dbReference>
<dbReference type="Gene3D" id="2.60.40.1120">
    <property type="entry name" value="Carboxypeptidase-like, regulatory domain"/>
    <property type="match status" value="1"/>
</dbReference>
<dbReference type="InterPro" id="IPR037066">
    <property type="entry name" value="Plug_dom_sf"/>
</dbReference>
<keyword evidence="3 10" id="KW-1134">Transmembrane beta strand</keyword>
<evidence type="ECO:0000256" key="9">
    <source>
        <dbReference type="ARBA" id="ARBA00023237"/>
    </source>
</evidence>
<reference evidence="15" key="1">
    <citation type="submission" date="2018-02" db="EMBL/GenBank/DDBJ databases">
        <title>Genome sequencing of Solimonas sp. HR-BB.</title>
        <authorList>
            <person name="Lee Y."/>
            <person name="Jeon C.O."/>
        </authorList>
    </citation>
    <scope>NUCLEOTIDE SEQUENCE [LARGE SCALE GENOMIC DNA]</scope>
    <source>
        <strain evidence="15">HR-U</strain>
    </source>
</reference>
<evidence type="ECO:0000313" key="14">
    <source>
        <dbReference type="EMBL" id="PQA61094.1"/>
    </source>
</evidence>
<keyword evidence="7 10" id="KW-0472">Membrane</keyword>
<dbReference type="AlphaFoldDB" id="A0A2S7ITQ8"/>
<keyword evidence="5" id="KW-0732">Signal</keyword>
<dbReference type="Pfam" id="PF00593">
    <property type="entry name" value="TonB_dep_Rec_b-barrel"/>
    <property type="match status" value="1"/>
</dbReference>
<evidence type="ECO:0000256" key="4">
    <source>
        <dbReference type="ARBA" id="ARBA00022692"/>
    </source>
</evidence>
<dbReference type="EMBL" id="PTRA01000001">
    <property type="protein sequence ID" value="PQA61094.1"/>
    <property type="molecule type" value="Genomic_DNA"/>
</dbReference>
<dbReference type="Pfam" id="PF07715">
    <property type="entry name" value="Plug"/>
    <property type="match status" value="1"/>
</dbReference>
<evidence type="ECO:0000256" key="10">
    <source>
        <dbReference type="PROSITE-ProRule" id="PRU01360"/>
    </source>
</evidence>
<keyword evidence="2 10" id="KW-0813">Transport</keyword>
<comment type="subcellular location">
    <subcellularLocation>
        <location evidence="1 10">Cell outer membrane</location>
        <topology evidence="1 10">Multi-pass membrane protein</topology>
    </subcellularLocation>
</comment>